<reference evidence="6" key="2">
    <citation type="submission" date="2020-11" db="EMBL/GenBank/DDBJ databases">
        <authorList>
            <consortium name="DOE Joint Genome Institute"/>
            <person name="Kuo A."/>
            <person name="Miyauchi S."/>
            <person name="Kiss E."/>
            <person name="Drula E."/>
            <person name="Kohler A."/>
            <person name="Sanchez-Garcia M."/>
            <person name="Andreopoulos B."/>
            <person name="Barry K.W."/>
            <person name="Bonito G."/>
            <person name="Buee M."/>
            <person name="Carver A."/>
            <person name="Chen C."/>
            <person name="Cichocki N."/>
            <person name="Clum A."/>
            <person name="Culley D."/>
            <person name="Crous P.W."/>
            <person name="Fauchery L."/>
            <person name="Girlanda M."/>
            <person name="Hayes R."/>
            <person name="Keri Z."/>
            <person name="Labutti K."/>
            <person name="Lipzen A."/>
            <person name="Lombard V."/>
            <person name="Magnuson J."/>
            <person name="Maillard F."/>
            <person name="Morin E."/>
            <person name="Murat C."/>
            <person name="Nolan M."/>
            <person name="Ohm R."/>
            <person name="Pangilinan J."/>
            <person name="Pereira M."/>
            <person name="Perotto S."/>
            <person name="Peter M."/>
            <person name="Riley R."/>
            <person name="Sitrit Y."/>
            <person name="Stielow B."/>
            <person name="Szollosi G."/>
            <person name="Zifcakova L."/>
            <person name="Stursova M."/>
            <person name="Spatafora J.W."/>
            <person name="Tedersoo L."/>
            <person name="Vaario L.-M."/>
            <person name="Yamada A."/>
            <person name="Yan M."/>
            <person name="Wang P."/>
            <person name="Xu J."/>
            <person name="Bruns T."/>
            <person name="Baldrian P."/>
            <person name="Vilgalys R."/>
            <person name="Henrissat B."/>
            <person name="Grigoriev I.V."/>
            <person name="Hibbett D."/>
            <person name="Nagy L.G."/>
            <person name="Martin F.M."/>
        </authorList>
    </citation>
    <scope>NUCLEOTIDE SEQUENCE</scope>
    <source>
        <strain evidence="6">UH-Tt-Lm1</strain>
    </source>
</reference>
<keyword evidence="7" id="KW-1185">Reference proteome</keyword>
<feature type="compositionally biased region" description="Basic and acidic residues" evidence="4">
    <location>
        <begin position="15"/>
        <end position="34"/>
    </location>
</feature>
<organism evidence="6 7">
    <name type="scientific">Thelephora terrestris</name>
    <dbReference type="NCBI Taxonomy" id="56493"/>
    <lineage>
        <taxon>Eukaryota</taxon>
        <taxon>Fungi</taxon>
        <taxon>Dikarya</taxon>
        <taxon>Basidiomycota</taxon>
        <taxon>Agaricomycotina</taxon>
        <taxon>Agaricomycetes</taxon>
        <taxon>Thelephorales</taxon>
        <taxon>Thelephoraceae</taxon>
        <taxon>Thelephora</taxon>
    </lineage>
</organism>
<dbReference type="EMBL" id="WIUZ02000001">
    <property type="protein sequence ID" value="KAF9792946.1"/>
    <property type="molecule type" value="Genomic_DNA"/>
</dbReference>
<dbReference type="PROSITE" id="PS50086">
    <property type="entry name" value="TBC_RABGAP"/>
    <property type="match status" value="1"/>
</dbReference>
<evidence type="ECO:0000313" key="6">
    <source>
        <dbReference type="EMBL" id="KAF9792946.1"/>
    </source>
</evidence>
<keyword evidence="1" id="KW-0343">GTPase activation</keyword>
<evidence type="ECO:0000259" key="5">
    <source>
        <dbReference type="PROSITE" id="PS50086"/>
    </source>
</evidence>
<dbReference type="Gene3D" id="1.10.10.750">
    <property type="entry name" value="Ypt/Rab-GAP domain of gyp1p, domain 1"/>
    <property type="match status" value="1"/>
</dbReference>
<dbReference type="Gene3D" id="1.10.8.270">
    <property type="entry name" value="putative rabgap domain of human tbc1 domain family member 14 like domains"/>
    <property type="match status" value="1"/>
</dbReference>
<dbReference type="Proteomes" id="UP000736335">
    <property type="component" value="Unassembled WGS sequence"/>
</dbReference>
<feature type="compositionally biased region" description="Basic and acidic residues" evidence="4">
    <location>
        <begin position="89"/>
        <end position="99"/>
    </location>
</feature>
<feature type="compositionally biased region" description="Acidic residues" evidence="4">
    <location>
        <begin position="35"/>
        <end position="44"/>
    </location>
</feature>
<dbReference type="PANTHER" id="PTHR47219">
    <property type="entry name" value="RAB GTPASE-ACTIVATING PROTEIN 1-LIKE"/>
    <property type="match status" value="1"/>
</dbReference>
<dbReference type="AlphaFoldDB" id="A0A9P6LD80"/>
<dbReference type="Gene3D" id="1.10.472.80">
    <property type="entry name" value="Ypt/Rab-GAP domain of gyp1p, domain 3"/>
    <property type="match status" value="1"/>
</dbReference>
<evidence type="ECO:0000256" key="4">
    <source>
        <dbReference type="SAM" id="MobiDB-lite"/>
    </source>
</evidence>
<proteinExistence type="predicted"/>
<evidence type="ECO:0000256" key="3">
    <source>
        <dbReference type="SAM" id="Coils"/>
    </source>
</evidence>
<keyword evidence="2 3" id="KW-0175">Coiled coil</keyword>
<feature type="compositionally biased region" description="Low complexity" evidence="4">
    <location>
        <begin position="56"/>
        <end position="71"/>
    </location>
</feature>
<sequence length="569" mass="64609">MTDIQVPTSFAELAKVPDTEARDTKPDSTSSKDEPEAEEDESDITLETLSLTPKPTTRNSTLRSESTSTSLVTPLGDLLTPSAATPRPVEAEKPDEHLRDSTIEVDLGDIDESRFSTVALNIGSRRSSAASYSDFGDRRSSTASFLLAKAQDIQFRHSLDGHRELQDEFEKAHANEDDADAATRGVDWEFWGTVMTDYQAYATENPEALARAIENGIPHALRGMVWQMMAASKDPETERQYLKMIKETSPHEKAITRDLGRTFPHHTFFTAAEGLGQENLFNVLKAYSLYDPQVGYCQGLPFVVAILLLNMPDEEAFCLLVRLMHSYDLRGHFLPEMPRLQLRLFERLIEEYLPVLHVHFLRQGVKSSMFSSQWFLTLFSYRFPHDMVFRIFDNILATGVEALFGFSLVMLQKNEEKLLTMKFDEMVVYLNNKIFDTYRREDGTYDVDPFVQDAVNLRITPLMLDGFAAEHREAVRIKEAHTLEVDALRNSNRNLSAQVQNMEASLQQLNAENRETLNQLVAARIRNEELEVELVRYKLLYAEAMHKSEDAMSSHRISLLSSKRGSSAS</sequence>
<evidence type="ECO:0000313" key="7">
    <source>
        <dbReference type="Proteomes" id="UP000736335"/>
    </source>
</evidence>
<evidence type="ECO:0000256" key="2">
    <source>
        <dbReference type="ARBA" id="ARBA00023054"/>
    </source>
</evidence>
<dbReference type="GO" id="GO:0005096">
    <property type="term" value="F:GTPase activator activity"/>
    <property type="evidence" value="ECO:0007669"/>
    <property type="project" value="UniProtKB-KW"/>
</dbReference>
<dbReference type="GO" id="GO:0031267">
    <property type="term" value="F:small GTPase binding"/>
    <property type="evidence" value="ECO:0007669"/>
    <property type="project" value="TreeGrafter"/>
</dbReference>
<reference evidence="6" key="1">
    <citation type="journal article" date="2020" name="Nat. Commun.">
        <title>Large-scale genome sequencing of mycorrhizal fungi provides insights into the early evolution of symbiotic traits.</title>
        <authorList>
            <person name="Miyauchi S."/>
            <person name="Kiss E."/>
            <person name="Kuo A."/>
            <person name="Drula E."/>
            <person name="Kohler A."/>
            <person name="Sanchez-Garcia M."/>
            <person name="Morin E."/>
            <person name="Andreopoulos B."/>
            <person name="Barry K.W."/>
            <person name="Bonito G."/>
            <person name="Buee M."/>
            <person name="Carver A."/>
            <person name="Chen C."/>
            <person name="Cichocki N."/>
            <person name="Clum A."/>
            <person name="Culley D."/>
            <person name="Crous P.W."/>
            <person name="Fauchery L."/>
            <person name="Girlanda M."/>
            <person name="Hayes R.D."/>
            <person name="Keri Z."/>
            <person name="LaButti K."/>
            <person name="Lipzen A."/>
            <person name="Lombard V."/>
            <person name="Magnuson J."/>
            <person name="Maillard F."/>
            <person name="Murat C."/>
            <person name="Nolan M."/>
            <person name="Ohm R.A."/>
            <person name="Pangilinan J."/>
            <person name="Pereira M.F."/>
            <person name="Perotto S."/>
            <person name="Peter M."/>
            <person name="Pfister S."/>
            <person name="Riley R."/>
            <person name="Sitrit Y."/>
            <person name="Stielow J.B."/>
            <person name="Szollosi G."/>
            <person name="Zifcakova L."/>
            <person name="Stursova M."/>
            <person name="Spatafora J.W."/>
            <person name="Tedersoo L."/>
            <person name="Vaario L.M."/>
            <person name="Yamada A."/>
            <person name="Yan M."/>
            <person name="Wang P."/>
            <person name="Xu J."/>
            <person name="Bruns T."/>
            <person name="Baldrian P."/>
            <person name="Vilgalys R."/>
            <person name="Dunand C."/>
            <person name="Henrissat B."/>
            <person name="Grigoriev I.V."/>
            <person name="Hibbett D."/>
            <person name="Nagy L.G."/>
            <person name="Martin F.M."/>
        </authorList>
    </citation>
    <scope>NUCLEOTIDE SEQUENCE</scope>
    <source>
        <strain evidence="6">UH-Tt-Lm1</strain>
    </source>
</reference>
<dbReference type="InterPro" id="IPR050302">
    <property type="entry name" value="Rab_GAP_TBC_domain"/>
</dbReference>
<dbReference type="OrthoDB" id="295078at2759"/>
<dbReference type="PANTHER" id="PTHR47219:SF9">
    <property type="entry name" value="GTPASE ACTIVATING PROTEIN AND CENTROSOME-ASSOCIATED, ISOFORM B"/>
    <property type="match status" value="1"/>
</dbReference>
<dbReference type="FunFam" id="1.10.10.750:FF:000003">
    <property type="entry name" value="GTPase activating protein (Evi5)"/>
    <property type="match status" value="1"/>
</dbReference>
<feature type="domain" description="Rab-GAP TBC" evidence="5">
    <location>
        <begin position="216"/>
        <end position="399"/>
    </location>
</feature>
<dbReference type="InterPro" id="IPR000195">
    <property type="entry name" value="Rab-GAP-TBC_dom"/>
</dbReference>
<comment type="caution">
    <text evidence="6">The sequence shown here is derived from an EMBL/GenBank/DDBJ whole genome shotgun (WGS) entry which is preliminary data.</text>
</comment>
<gene>
    <name evidence="6" type="ORF">BJ322DRAFT_1032282</name>
</gene>
<dbReference type="SMART" id="SM00164">
    <property type="entry name" value="TBC"/>
    <property type="match status" value="1"/>
</dbReference>
<accession>A0A9P6LD80</accession>
<feature type="coiled-coil region" evidence="3">
    <location>
        <begin position="478"/>
        <end position="547"/>
    </location>
</feature>
<protein>
    <submittedName>
        <fullName evidence="6">RabGAP TBC</fullName>
    </submittedName>
</protein>
<feature type="compositionally biased region" description="Polar residues" evidence="4">
    <location>
        <begin position="45"/>
        <end position="55"/>
    </location>
</feature>
<name>A0A9P6LD80_9AGAM</name>
<dbReference type="Pfam" id="PF23436">
    <property type="entry name" value="RabGap-TBC_2"/>
    <property type="match status" value="1"/>
</dbReference>
<dbReference type="InterPro" id="IPR035969">
    <property type="entry name" value="Rab-GAP_TBC_sf"/>
</dbReference>
<dbReference type="SUPFAM" id="SSF47923">
    <property type="entry name" value="Ypt/Rab-GAP domain of gyp1p"/>
    <property type="match status" value="2"/>
</dbReference>
<dbReference type="FunFam" id="1.10.8.270:FF:000001">
    <property type="entry name" value="TBC1 domain family member 1"/>
    <property type="match status" value="1"/>
</dbReference>
<evidence type="ECO:0000256" key="1">
    <source>
        <dbReference type="ARBA" id="ARBA00022468"/>
    </source>
</evidence>
<feature type="region of interest" description="Disordered" evidence="4">
    <location>
        <begin position="1"/>
        <end position="99"/>
    </location>
</feature>